<organism evidence="2 3">
    <name type="scientific">Parasponia andersonii</name>
    <name type="common">Sponia andersonii</name>
    <dbReference type="NCBI Taxonomy" id="3476"/>
    <lineage>
        <taxon>Eukaryota</taxon>
        <taxon>Viridiplantae</taxon>
        <taxon>Streptophyta</taxon>
        <taxon>Embryophyta</taxon>
        <taxon>Tracheophyta</taxon>
        <taxon>Spermatophyta</taxon>
        <taxon>Magnoliopsida</taxon>
        <taxon>eudicotyledons</taxon>
        <taxon>Gunneridae</taxon>
        <taxon>Pentapetalae</taxon>
        <taxon>rosids</taxon>
        <taxon>fabids</taxon>
        <taxon>Rosales</taxon>
        <taxon>Cannabaceae</taxon>
        <taxon>Parasponia</taxon>
    </lineage>
</organism>
<evidence type="ECO:0000256" key="1">
    <source>
        <dbReference type="SAM" id="Phobius"/>
    </source>
</evidence>
<protein>
    <recommendedName>
        <fullName evidence="4">Transmembrane protein</fullName>
    </recommendedName>
</protein>
<keyword evidence="3" id="KW-1185">Reference proteome</keyword>
<dbReference type="PANTHER" id="PTHR31170">
    <property type="entry name" value="BNAC04G53230D PROTEIN"/>
    <property type="match status" value="1"/>
</dbReference>
<dbReference type="EMBL" id="JXTB01000222">
    <property type="protein sequence ID" value="PON52298.1"/>
    <property type="molecule type" value="Genomic_DNA"/>
</dbReference>
<name>A0A2P5BU20_PARAD</name>
<evidence type="ECO:0000313" key="2">
    <source>
        <dbReference type="EMBL" id="PON52298.1"/>
    </source>
</evidence>
<dbReference type="Proteomes" id="UP000237105">
    <property type="component" value="Unassembled WGS sequence"/>
</dbReference>
<dbReference type="InterPro" id="IPR004158">
    <property type="entry name" value="DUF247_pln"/>
</dbReference>
<proteinExistence type="predicted"/>
<dbReference type="OrthoDB" id="1849062at2759"/>
<comment type="caution">
    <text evidence="2">The sequence shown here is derived from an EMBL/GenBank/DDBJ whole genome shotgun (WGS) entry which is preliminary data.</text>
</comment>
<sequence length="246" mass="29189">MNDEDQIDYLPDRRKQKNKTCLCLPCFDCFHRQRLYLEDFIQTEPLPDDFKRLYHYERFFRGVRELKSTGIEFKPSSGLASVYFSRRCFNVKGHLRLPPLIVDEWTEQKLINLALYEKWLSGSYKKNWYFVTSYIKFMDFLIDGEQDVEELRASRVLRNRLSNDTQVANLFNKLGSNPYFEPPEDVYNSNVKAQLQTHCGRNCTIWMAQVYQQHFSSPWTIIALLAAAVLLSLTIIQTWYTIRPKP</sequence>
<keyword evidence="1" id="KW-0472">Membrane</keyword>
<reference evidence="3" key="1">
    <citation type="submission" date="2016-06" db="EMBL/GenBank/DDBJ databases">
        <title>Parallel loss of symbiosis genes in relatives of nitrogen-fixing non-legume Parasponia.</title>
        <authorList>
            <person name="Van Velzen R."/>
            <person name="Holmer R."/>
            <person name="Bu F."/>
            <person name="Rutten L."/>
            <person name="Van Zeijl A."/>
            <person name="Liu W."/>
            <person name="Santuari L."/>
            <person name="Cao Q."/>
            <person name="Sharma T."/>
            <person name="Shen D."/>
            <person name="Roswanjaya Y."/>
            <person name="Wardhani T."/>
            <person name="Kalhor M.S."/>
            <person name="Jansen J."/>
            <person name="Van den Hoogen J."/>
            <person name="Gungor B."/>
            <person name="Hartog M."/>
            <person name="Hontelez J."/>
            <person name="Verver J."/>
            <person name="Yang W.-C."/>
            <person name="Schijlen E."/>
            <person name="Repin R."/>
            <person name="Schilthuizen M."/>
            <person name="Schranz E."/>
            <person name="Heidstra R."/>
            <person name="Miyata K."/>
            <person name="Fedorova E."/>
            <person name="Kohlen W."/>
            <person name="Bisseling T."/>
            <person name="Smit S."/>
            <person name="Geurts R."/>
        </authorList>
    </citation>
    <scope>NUCLEOTIDE SEQUENCE [LARGE SCALE GENOMIC DNA]</scope>
    <source>
        <strain evidence="3">cv. WU1-14</strain>
    </source>
</reference>
<dbReference type="PANTHER" id="PTHR31170:SF25">
    <property type="entry name" value="BNAA09G04570D PROTEIN"/>
    <property type="match status" value="1"/>
</dbReference>
<evidence type="ECO:0000313" key="3">
    <source>
        <dbReference type="Proteomes" id="UP000237105"/>
    </source>
</evidence>
<dbReference type="STRING" id="3476.A0A2P5BU20"/>
<keyword evidence="1" id="KW-1133">Transmembrane helix</keyword>
<feature type="transmembrane region" description="Helical" evidence="1">
    <location>
        <begin position="219"/>
        <end position="242"/>
    </location>
</feature>
<gene>
    <name evidence="2" type="ORF">PanWU01x14_210090</name>
</gene>
<evidence type="ECO:0008006" key="4">
    <source>
        <dbReference type="Google" id="ProtNLM"/>
    </source>
</evidence>
<dbReference type="AlphaFoldDB" id="A0A2P5BU20"/>
<dbReference type="Pfam" id="PF03140">
    <property type="entry name" value="DUF247"/>
    <property type="match status" value="1"/>
</dbReference>
<keyword evidence="1" id="KW-0812">Transmembrane</keyword>
<accession>A0A2P5BU20</accession>